<proteinExistence type="predicted"/>
<gene>
    <name evidence="1" type="ORF">KO51_05820</name>
</gene>
<dbReference type="AlphaFoldDB" id="A0A3R0CGV5"/>
<accession>A0A3R0CGV5</accession>
<name>A0A3R0CGV5_SALER</name>
<protein>
    <recommendedName>
        <fullName evidence="2">DUF4065 domain-containing protein</fullName>
    </recommendedName>
</protein>
<organism evidence="1">
    <name type="scientific">Salmonella enterica</name>
    <name type="common">Salmonella choleraesuis</name>
    <dbReference type="NCBI Taxonomy" id="28901"/>
    <lineage>
        <taxon>Bacteria</taxon>
        <taxon>Pseudomonadati</taxon>
        <taxon>Pseudomonadota</taxon>
        <taxon>Gammaproteobacteria</taxon>
        <taxon>Enterobacterales</taxon>
        <taxon>Enterobacteriaceae</taxon>
        <taxon>Salmonella</taxon>
    </lineage>
</organism>
<reference evidence="1" key="1">
    <citation type="submission" date="2018-08" db="EMBL/GenBank/DDBJ databases">
        <authorList>
            <consortium name="GenomeTrakr network: Whole genome sequencing for foodborne pathogen traceback"/>
        </authorList>
    </citation>
    <scope>NUCLEOTIDE SEQUENCE [LARGE SCALE GENOMIC DNA]</scope>
    <source>
        <strain evidence="1">FLUFL-1338</strain>
    </source>
</reference>
<evidence type="ECO:0008006" key="2">
    <source>
        <dbReference type="Google" id="ProtNLM"/>
    </source>
</evidence>
<sequence>MNNKFLYDANSDILFIAHNVKHIGWVTIKEQSIQRIIYLSKVLYSFTHNDENIFDYYHFSKTLHGPYAVIIRDSISFLKSNKFLNLTEGSIEAVKDSPISLDPTKSNWLQAIILILGKYGENRIFGFTINDPLYKEAVDTNSQKELDTSSPENTTIQVLNDFKTAFEETLNTTAQISKEEYLDLYFEYVFSQIISN</sequence>
<dbReference type="Proteomes" id="UP000885283">
    <property type="component" value="Unassembled WGS sequence"/>
</dbReference>
<dbReference type="EMBL" id="RSMR01000003">
    <property type="protein sequence ID" value="MIK91109.1"/>
    <property type="molecule type" value="Genomic_DNA"/>
</dbReference>
<comment type="caution">
    <text evidence="1">The sequence shown here is derived from an EMBL/GenBank/DDBJ whole genome shotgun (WGS) entry which is preliminary data.</text>
</comment>
<evidence type="ECO:0000313" key="1">
    <source>
        <dbReference type="EMBL" id="MIK91109.1"/>
    </source>
</evidence>